<dbReference type="InterPro" id="IPR006009">
    <property type="entry name" value="GlcNAc_MurG"/>
</dbReference>
<feature type="binding site" evidence="10">
    <location>
        <position position="175"/>
    </location>
    <ligand>
        <name>UDP-N-acetyl-alpha-D-glucosamine</name>
        <dbReference type="ChEBI" id="CHEBI:57705"/>
    </ligand>
</feature>
<evidence type="ECO:0000256" key="8">
    <source>
        <dbReference type="ARBA" id="ARBA00023306"/>
    </source>
</evidence>
<dbReference type="PANTHER" id="PTHR21015">
    <property type="entry name" value="UDP-N-ACETYLGLUCOSAMINE--N-ACETYLMURAMYL-(PENTAPEPTIDE) PYROPHOSPHORYL-UNDECAPRENOL N-ACETYLGLUCOSAMINE TRANSFERASE 1"/>
    <property type="match status" value="1"/>
</dbReference>
<comment type="caution">
    <text evidence="10">Lacks conserved residue(s) required for the propagation of feature annotation.</text>
</comment>
<feature type="transmembrane region" description="Helical" evidence="11">
    <location>
        <begin position="71"/>
        <end position="88"/>
    </location>
</feature>
<evidence type="ECO:0000256" key="10">
    <source>
        <dbReference type="HAMAP-Rule" id="MF_00033"/>
    </source>
</evidence>
<evidence type="ECO:0000256" key="2">
    <source>
        <dbReference type="ARBA" id="ARBA00022618"/>
    </source>
</evidence>
<comment type="function">
    <text evidence="10">Cell wall formation. Catalyzes the transfer of a GlcNAc subunit on undecaprenyl-pyrophosphoryl-MurNAc-pentapeptide (lipid intermediate I) to form undecaprenyl-pyrophosphoryl-MurNAc-(pentapeptide)GlcNAc (lipid intermediate II).</text>
</comment>
<dbReference type="PANTHER" id="PTHR21015:SF22">
    <property type="entry name" value="GLYCOSYLTRANSFERASE"/>
    <property type="match status" value="1"/>
</dbReference>
<dbReference type="GO" id="GO:0005975">
    <property type="term" value="P:carbohydrate metabolic process"/>
    <property type="evidence" value="ECO:0007669"/>
    <property type="project" value="InterPro"/>
</dbReference>
<accession>A0A1F5Q5E9</accession>
<protein>
    <recommendedName>
        <fullName evidence="10">UDP-N-acetylglucosamine--N-acetylmuramyl-(pentapeptide) pyrophosphoryl-undecaprenol N-acetylglucosamine transferase</fullName>
        <ecNumber evidence="10">2.4.1.227</ecNumber>
    </recommendedName>
    <alternativeName>
        <fullName evidence="10">Undecaprenyl-PP-MurNAc-pentapeptide-UDPGlcNAc GlcNAc transferase</fullName>
    </alternativeName>
</protein>
<keyword evidence="5 10" id="KW-0133">Cell shape</keyword>
<dbReference type="GO" id="GO:0051301">
    <property type="term" value="P:cell division"/>
    <property type="evidence" value="ECO:0007669"/>
    <property type="project" value="UniProtKB-KW"/>
</dbReference>
<dbReference type="EC" id="2.4.1.227" evidence="10"/>
<dbReference type="GO" id="GO:0050511">
    <property type="term" value="F:undecaprenyldiphospho-muramoylpentapeptide beta-N-acetylglucosaminyltransferase activity"/>
    <property type="evidence" value="ECO:0007669"/>
    <property type="project" value="UniProtKB-UniRule"/>
</dbReference>
<dbReference type="UniPathway" id="UPA00219"/>
<dbReference type="AlphaFoldDB" id="A0A1F5Q5E9"/>
<keyword evidence="9 10" id="KW-0961">Cell wall biogenesis/degradation</keyword>
<feature type="domain" description="Glycosyltransferase family 28 N-terminal" evidence="12">
    <location>
        <begin position="3"/>
        <end position="141"/>
    </location>
</feature>
<feature type="binding site" evidence="10">
    <location>
        <begin position="10"/>
        <end position="12"/>
    </location>
    <ligand>
        <name>UDP-N-acetyl-alpha-D-glucosamine</name>
        <dbReference type="ChEBI" id="CHEBI:57705"/>
    </ligand>
</feature>
<evidence type="ECO:0000256" key="1">
    <source>
        <dbReference type="ARBA" id="ARBA00022475"/>
    </source>
</evidence>
<dbReference type="EMBL" id="MFFB01000001">
    <property type="protein sequence ID" value="OGE97383.1"/>
    <property type="molecule type" value="Genomic_DNA"/>
</dbReference>
<dbReference type="STRING" id="1817841.A3B10_02195"/>
<evidence type="ECO:0000259" key="12">
    <source>
        <dbReference type="Pfam" id="PF03033"/>
    </source>
</evidence>
<evidence type="ECO:0000259" key="13">
    <source>
        <dbReference type="Pfam" id="PF04101"/>
    </source>
</evidence>
<evidence type="ECO:0000256" key="6">
    <source>
        <dbReference type="ARBA" id="ARBA00022984"/>
    </source>
</evidence>
<comment type="catalytic activity">
    <reaction evidence="10">
        <text>di-trans,octa-cis-undecaprenyl diphospho-N-acetyl-alpha-D-muramoyl-L-alanyl-D-glutamyl-meso-2,6-diaminopimeloyl-D-alanyl-D-alanine + UDP-N-acetyl-alpha-D-glucosamine = di-trans,octa-cis-undecaprenyl diphospho-[N-acetyl-alpha-D-glucosaminyl-(1-&gt;4)]-N-acetyl-alpha-D-muramoyl-L-alanyl-D-glutamyl-meso-2,6-diaminopimeloyl-D-alanyl-D-alanine + UDP + H(+)</text>
        <dbReference type="Rhea" id="RHEA:31227"/>
        <dbReference type="ChEBI" id="CHEBI:15378"/>
        <dbReference type="ChEBI" id="CHEBI:57705"/>
        <dbReference type="ChEBI" id="CHEBI:58223"/>
        <dbReference type="ChEBI" id="CHEBI:61387"/>
        <dbReference type="ChEBI" id="CHEBI:61388"/>
        <dbReference type="EC" id="2.4.1.227"/>
    </reaction>
</comment>
<evidence type="ECO:0000256" key="9">
    <source>
        <dbReference type="ARBA" id="ARBA00023316"/>
    </source>
</evidence>
<gene>
    <name evidence="10" type="primary">murG</name>
    <name evidence="14" type="ORF">A3B10_02195</name>
</gene>
<keyword evidence="11" id="KW-1133">Transmembrane helix</keyword>
<dbReference type="Pfam" id="PF03033">
    <property type="entry name" value="Glyco_transf_28"/>
    <property type="match status" value="1"/>
</dbReference>
<dbReference type="InterPro" id="IPR004276">
    <property type="entry name" value="GlycoTrans_28_N"/>
</dbReference>
<proteinExistence type="inferred from homology"/>
<comment type="similarity">
    <text evidence="10">Belongs to the glycosyltransferase 28 family. MurG subfamily.</text>
</comment>
<keyword evidence="7 10" id="KW-0472">Membrane</keyword>
<comment type="caution">
    <text evidence="14">The sequence shown here is derived from an EMBL/GenBank/DDBJ whole genome shotgun (WGS) entry which is preliminary data.</text>
</comment>
<evidence type="ECO:0000313" key="15">
    <source>
        <dbReference type="Proteomes" id="UP000177281"/>
    </source>
</evidence>
<keyword evidence="3 10" id="KW-0328">Glycosyltransferase</keyword>
<evidence type="ECO:0000256" key="3">
    <source>
        <dbReference type="ARBA" id="ARBA00022676"/>
    </source>
</evidence>
<keyword evidence="4 10" id="KW-0808">Transferase</keyword>
<evidence type="ECO:0000256" key="11">
    <source>
        <dbReference type="SAM" id="Phobius"/>
    </source>
</evidence>
<organism evidence="14 15">
    <name type="scientific">Candidatus Doudnabacteria bacterium RIFCSPLOWO2_01_FULL_44_21</name>
    <dbReference type="NCBI Taxonomy" id="1817841"/>
    <lineage>
        <taxon>Bacteria</taxon>
        <taxon>Candidatus Doudnaibacteriota</taxon>
    </lineage>
</organism>
<dbReference type="CDD" id="cd03785">
    <property type="entry name" value="GT28_MurG"/>
    <property type="match status" value="1"/>
</dbReference>
<feature type="domain" description="Glycosyl transferase family 28 C-terminal" evidence="13">
    <location>
        <begin position="198"/>
        <end position="353"/>
    </location>
</feature>
<keyword evidence="2 10" id="KW-0132">Cell division</keyword>
<keyword evidence="8 10" id="KW-0131">Cell cycle</keyword>
<dbReference type="InterPro" id="IPR007235">
    <property type="entry name" value="Glyco_trans_28_C"/>
</dbReference>
<keyword evidence="11" id="KW-0812">Transmembrane</keyword>
<evidence type="ECO:0000256" key="4">
    <source>
        <dbReference type="ARBA" id="ARBA00022679"/>
    </source>
</evidence>
<dbReference type="GO" id="GO:0009252">
    <property type="term" value="P:peptidoglycan biosynthetic process"/>
    <property type="evidence" value="ECO:0007669"/>
    <property type="project" value="UniProtKB-UniRule"/>
</dbReference>
<keyword evidence="1 10" id="KW-1003">Cell membrane</keyword>
<evidence type="ECO:0000313" key="14">
    <source>
        <dbReference type="EMBL" id="OGE97383.1"/>
    </source>
</evidence>
<name>A0A1F5Q5E9_9BACT</name>
<evidence type="ECO:0000256" key="5">
    <source>
        <dbReference type="ARBA" id="ARBA00022960"/>
    </source>
</evidence>
<feature type="binding site" evidence="10">
    <location>
        <position position="295"/>
    </location>
    <ligand>
        <name>UDP-N-acetyl-alpha-D-glucosamine</name>
        <dbReference type="ChEBI" id="CHEBI:57705"/>
    </ligand>
</feature>
<dbReference type="GO" id="GO:0008360">
    <property type="term" value="P:regulation of cell shape"/>
    <property type="evidence" value="ECO:0007669"/>
    <property type="project" value="UniProtKB-KW"/>
</dbReference>
<dbReference type="SUPFAM" id="SSF53756">
    <property type="entry name" value="UDP-Glycosyltransferase/glycogen phosphorylase"/>
    <property type="match status" value="1"/>
</dbReference>
<comment type="pathway">
    <text evidence="10">Cell wall biogenesis; peptidoglycan biosynthesis.</text>
</comment>
<evidence type="ECO:0000256" key="7">
    <source>
        <dbReference type="ARBA" id="ARBA00023136"/>
    </source>
</evidence>
<dbReference type="HAMAP" id="MF_00033">
    <property type="entry name" value="MurG"/>
    <property type="match status" value="1"/>
</dbReference>
<dbReference type="Proteomes" id="UP000177281">
    <property type="component" value="Unassembled WGS sequence"/>
</dbReference>
<comment type="subcellular location">
    <subcellularLocation>
        <location evidence="10">Cell membrane</location>
        <topology evidence="10">Peripheral membrane protein</topology>
        <orientation evidence="10">Cytoplasmic side</orientation>
    </subcellularLocation>
</comment>
<sequence>MKILLTGGGSGGPVSPVLAVAEAIKKVHPKTQFLFVGTKKGPEREMVEQVGIRFVSIPASKWRRYFTWRNILAPIVLLFGFFSAYFVVSKFRPNVVFSAGGFVGVPVCWAAKIFKIKIVIHQQDARVGLANKLVAPFADQITTTFEGTAKQFYSGSGLFDNKLKPRAEWVGNPVRPTLQTSKADVNKYFQLHDRLPILLVLGGATGSDQINQLIEKILPQLIKSHQVVHQTGKNKNYIKFKDPNYHAFELIPFLEYAAILKAAHLVIARAGLSTIAELSALGKTAIIIPMPQTHQEDNAKILIYTNSAVVLFGQSANSDNLIRAINHLKFNPTSAKTLAANISQLMPKDAADRIAKIVLQNGRE</sequence>
<dbReference type="Gene3D" id="3.40.50.2000">
    <property type="entry name" value="Glycogen Phosphorylase B"/>
    <property type="match status" value="2"/>
</dbReference>
<dbReference type="Pfam" id="PF04101">
    <property type="entry name" value="Glyco_tran_28_C"/>
    <property type="match status" value="1"/>
</dbReference>
<reference evidence="14 15" key="1">
    <citation type="journal article" date="2016" name="Nat. Commun.">
        <title>Thousands of microbial genomes shed light on interconnected biogeochemical processes in an aquifer system.</title>
        <authorList>
            <person name="Anantharaman K."/>
            <person name="Brown C.T."/>
            <person name="Hug L.A."/>
            <person name="Sharon I."/>
            <person name="Castelle C.J."/>
            <person name="Probst A.J."/>
            <person name="Thomas B.C."/>
            <person name="Singh A."/>
            <person name="Wilkins M.J."/>
            <person name="Karaoz U."/>
            <person name="Brodie E.L."/>
            <person name="Williams K.H."/>
            <person name="Hubbard S.S."/>
            <person name="Banfield J.F."/>
        </authorList>
    </citation>
    <scope>NUCLEOTIDE SEQUENCE [LARGE SCALE GENOMIC DNA]</scope>
</reference>
<dbReference type="GO" id="GO:0005886">
    <property type="term" value="C:plasma membrane"/>
    <property type="evidence" value="ECO:0007669"/>
    <property type="project" value="UniProtKB-SubCell"/>
</dbReference>
<keyword evidence="6 10" id="KW-0573">Peptidoglycan synthesis</keyword>
<dbReference type="GO" id="GO:0051991">
    <property type="term" value="F:UDP-N-acetyl-D-glucosamine:N-acetylmuramoyl-L-alanyl-D-glutamyl-meso-2,6-diaminopimelyl-D-alanyl-D-alanine-diphosphoundecaprenol 4-beta-N-acetylglucosaminlytransferase activity"/>
    <property type="evidence" value="ECO:0007669"/>
    <property type="project" value="RHEA"/>
</dbReference>
<dbReference type="GO" id="GO:0071555">
    <property type="term" value="P:cell wall organization"/>
    <property type="evidence" value="ECO:0007669"/>
    <property type="project" value="UniProtKB-KW"/>
</dbReference>